<dbReference type="EMBL" id="CAHP01000020">
    <property type="protein sequence ID" value="CCG41429.1"/>
    <property type="molecule type" value="Genomic_DNA"/>
</dbReference>
<comment type="caution">
    <text evidence="1">The sequence shown here is derived from an EMBL/GenBank/DDBJ whole genome shotgun (WGS) entry which is preliminary data.</text>
</comment>
<reference evidence="1 2" key="1">
    <citation type="journal article" date="2012" name="J. Bacteriol.">
        <title>Draft Genome Sequence of the Purple Photosynthetic Bacterium Phaeospirillum molischianum DSM120, a Particularly Versatile Bacterium.</title>
        <authorList>
            <person name="Duquesne K."/>
            <person name="Prima V."/>
            <person name="Ji B."/>
            <person name="Rouy Z."/>
            <person name="Medigue C."/>
            <person name="Talla E."/>
            <person name="Sturgis J.N."/>
        </authorList>
    </citation>
    <scope>NUCLEOTIDE SEQUENCE [LARGE SCALE GENOMIC DNA]</scope>
    <source>
        <strain evidence="2">DSM120</strain>
    </source>
</reference>
<sequence length="36" mass="4552">MLAMRLPEMKRRLFEREQRLLAFFVYILKHHDFPFA</sequence>
<gene>
    <name evidence="1" type="ORF">PHAMO_270270</name>
</gene>
<proteinExistence type="predicted"/>
<dbReference type="AlphaFoldDB" id="H8FSU1"/>
<organism evidence="1 2">
    <name type="scientific">Magnetospirillum molischianum DSM 120</name>
    <dbReference type="NCBI Taxonomy" id="1150626"/>
    <lineage>
        <taxon>Bacteria</taxon>
        <taxon>Pseudomonadati</taxon>
        <taxon>Pseudomonadota</taxon>
        <taxon>Alphaproteobacteria</taxon>
        <taxon>Rhodospirillales</taxon>
        <taxon>Rhodospirillaceae</taxon>
        <taxon>Magnetospirillum</taxon>
    </lineage>
</organism>
<name>H8FSU1_MAGML</name>
<accession>H8FSU1</accession>
<dbReference type="Proteomes" id="UP000004169">
    <property type="component" value="Unassembled WGS sequence"/>
</dbReference>
<evidence type="ECO:0000313" key="1">
    <source>
        <dbReference type="EMBL" id="CCG41429.1"/>
    </source>
</evidence>
<evidence type="ECO:0000313" key="2">
    <source>
        <dbReference type="Proteomes" id="UP000004169"/>
    </source>
</evidence>
<protein>
    <submittedName>
        <fullName evidence="1">Uncharacterized protein</fullName>
    </submittedName>
</protein>
<keyword evidence="2" id="KW-1185">Reference proteome</keyword>